<sequence>MARSLFPKLADGRYMAKCKEATPLAAALNGHAQVWPEALVVVKAGVAVFYKNGTKVWECNPTYARGNFEINPAT</sequence>
<proteinExistence type="predicted"/>
<name>A0A1H5A539_9PSED</name>
<keyword evidence="2" id="KW-1185">Reference proteome</keyword>
<dbReference type="AlphaFoldDB" id="A0A1H5A539"/>
<reference evidence="2" key="1">
    <citation type="submission" date="2016-10" db="EMBL/GenBank/DDBJ databases">
        <authorList>
            <person name="Varghese N."/>
            <person name="Submissions S."/>
        </authorList>
    </citation>
    <scope>NUCLEOTIDE SEQUENCE [LARGE SCALE GENOMIC DNA]</scope>
    <source>
        <strain evidence="2">DSM 9751</strain>
    </source>
</reference>
<organism evidence="1 2">
    <name type="scientific">Pseudomonas saponiphila</name>
    <dbReference type="NCBI Taxonomy" id="556534"/>
    <lineage>
        <taxon>Bacteria</taxon>
        <taxon>Pseudomonadati</taxon>
        <taxon>Pseudomonadota</taxon>
        <taxon>Gammaproteobacteria</taxon>
        <taxon>Pseudomonadales</taxon>
        <taxon>Pseudomonadaceae</taxon>
        <taxon>Pseudomonas</taxon>
    </lineage>
</organism>
<protein>
    <submittedName>
        <fullName evidence="1">Uncharacterized protein</fullName>
    </submittedName>
</protein>
<dbReference type="EMBL" id="FNTJ01000003">
    <property type="protein sequence ID" value="SED37357.1"/>
    <property type="molecule type" value="Genomic_DNA"/>
</dbReference>
<gene>
    <name evidence="1" type="ORF">SAMN05216178_6986</name>
</gene>
<evidence type="ECO:0000313" key="1">
    <source>
        <dbReference type="EMBL" id="SED37357.1"/>
    </source>
</evidence>
<accession>A0A1H5A539</accession>
<evidence type="ECO:0000313" key="2">
    <source>
        <dbReference type="Proteomes" id="UP000198982"/>
    </source>
</evidence>
<dbReference type="Proteomes" id="UP000198982">
    <property type="component" value="Unassembled WGS sequence"/>
</dbReference>